<dbReference type="Gene3D" id="3.30.70.1440">
    <property type="entry name" value="Multidrug efflux transporter AcrB pore domain"/>
    <property type="match status" value="1"/>
</dbReference>
<dbReference type="GO" id="GO:0042910">
    <property type="term" value="F:xenobiotic transmembrane transporter activity"/>
    <property type="evidence" value="ECO:0007669"/>
    <property type="project" value="TreeGrafter"/>
</dbReference>
<dbReference type="InterPro" id="IPR001036">
    <property type="entry name" value="Acrflvin-R"/>
</dbReference>
<dbReference type="SUPFAM" id="SSF82714">
    <property type="entry name" value="Multidrug efflux transporter AcrB TolC docking domain, DN and DC subdomains"/>
    <property type="match status" value="1"/>
</dbReference>
<proteinExistence type="predicted"/>
<reference evidence="1 2" key="1">
    <citation type="submission" date="2018-03" db="EMBL/GenBank/DDBJ databases">
        <title>Cross-interface Injection: A General Nanoliter Liquid Handling Method Applied to Single Cells Genome Amplification Automated Nanoliter Liquid Handling Applied to Single Cell Multiple Displacement Amplification.</title>
        <authorList>
            <person name="Yun J."/>
            <person name="Xu P."/>
            <person name="Xu J."/>
            <person name="Dai X."/>
            <person name="Wang Y."/>
            <person name="Zheng X."/>
            <person name="Cao C."/>
            <person name="Yi Q."/>
            <person name="Zhu Y."/>
            <person name="Wang L."/>
            <person name="Dong Z."/>
            <person name="Huang Y."/>
            <person name="Huang L."/>
            <person name="Du W."/>
        </authorList>
    </citation>
    <scope>NUCLEOTIDE SEQUENCE [LARGE SCALE GENOMIC DNA]</scope>
    <source>
        <strain evidence="1 2">A9-4</strain>
    </source>
</reference>
<dbReference type="Gene3D" id="3.30.2090.10">
    <property type="entry name" value="Multidrug efflux transporter AcrB TolC docking domain, DN and DC subdomains"/>
    <property type="match status" value="1"/>
</dbReference>
<dbReference type="PANTHER" id="PTHR32063:SF18">
    <property type="entry name" value="CATION EFFLUX SYSTEM PROTEIN"/>
    <property type="match status" value="1"/>
</dbReference>
<dbReference type="PANTHER" id="PTHR32063">
    <property type="match status" value="1"/>
</dbReference>
<accession>A0A6N4DGZ1</accession>
<dbReference type="Pfam" id="PF00873">
    <property type="entry name" value="ACR_tran"/>
    <property type="match status" value="1"/>
</dbReference>
<protein>
    <submittedName>
        <fullName evidence="1">MFS transporter</fullName>
    </submittedName>
</protein>
<dbReference type="AlphaFoldDB" id="A0A6N4DGZ1"/>
<dbReference type="InterPro" id="IPR027463">
    <property type="entry name" value="AcrB_DN_DC_subdom"/>
</dbReference>
<gene>
    <name evidence="1" type="ORF">C9928_07335</name>
</gene>
<dbReference type="GO" id="GO:0005886">
    <property type="term" value="C:plasma membrane"/>
    <property type="evidence" value="ECO:0007669"/>
    <property type="project" value="TreeGrafter"/>
</dbReference>
<dbReference type="EMBL" id="PYVG01000171">
    <property type="protein sequence ID" value="PTB87747.1"/>
    <property type="molecule type" value="Genomic_DNA"/>
</dbReference>
<organism evidence="1 2">
    <name type="scientific">Pseudidiomarina aestuarii</name>
    <dbReference type="NCBI Taxonomy" id="624146"/>
    <lineage>
        <taxon>Bacteria</taxon>
        <taxon>Pseudomonadati</taxon>
        <taxon>Pseudomonadota</taxon>
        <taxon>Gammaproteobacteria</taxon>
        <taxon>Alteromonadales</taxon>
        <taxon>Idiomarinaceae</taxon>
        <taxon>Pseudidiomarina</taxon>
    </lineage>
</organism>
<dbReference type="Gene3D" id="3.30.70.1430">
    <property type="entry name" value="Multidrug efflux transporter AcrB pore domain"/>
    <property type="match status" value="1"/>
</dbReference>
<evidence type="ECO:0000313" key="1">
    <source>
        <dbReference type="EMBL" id="PTB87747.1"/>
    </source>
</evidence>
<evidence type="ECO:0000313" key="2">
    <source>
        <dbReference type="Proteomes" id="UP000241514"/>
    </source>
</evidence>
<dbReference type="Proteomes" id="UP000241514">
    <property type="component" value="Unassembled WGS sequence"/>
</dbReference>
<comment type="caution">
    <text evidence="1">The sequence shown here is derived from an EMBL/GenBank/DDBJ whole genome shotgun (WGS) entry which is preliminary data.</text>
</comment>
<name>A0A6N4DGZ1_9GAMM</name>
<feature type="non-terminal residue" evidence="1">
    <location>
        <position position="230"/>
    </location>
</feature>
<sequence>FISLAPEPQDPAFAKVVAVMDDQASRDALMAALEQEVEAGQYPEARVRVYRLLYGPPVNWPITFRILGPDMDQLRDIGHQVRDLMAEHPNTHNSHLEWDEKTPIYQLDIDHSALQLQGLTPTLLADQLQLLLEGAPISAMYEDIRSVSINVRGREAGQALTPQRFKSLEVLNSRGDKVSLAQLATLKVAYEEPVIRRYNRDNYLNVIADIRGAQPNTVTAELWEQIADFR</sequence>
<feature type="non-terminal residue" evidence="1">
    <location>
        <position position="1"/>
    </location>
</feature>